<evidence type="ECO:0000313" key="3">
    <source>
        <dbReference type="Proteomes" id="UP000518255"/>
    </source>
</evidence>
<reference evidence="2 3" key="1">
    <citation type="submission" date="2020-07" db="EMBL/GenBank/DDBJ databases">
        <title>Description of Limosilactobacillus balticus sp. nov., Limosilactobacillus agrestis sp. nov., Limosilactobacillus albertensis sp. nov., Limosilactobacillus rudii sp. nov., Limosilactobacillus fastidiosus sp. nov., five novel Limosilactobacillus species isolated from the vertebrate gastrointestinal tract, and proposal of 6 subspecies of Limosilactobacillus reuteri adapted to the gastrointestinal tract of specific vertebrate hosts.</title>
        <authorList>
            <person name="Li F."/>
            <person name="Cheng C."/>
            <person name="Zheng J."/>
            <person name="Quevedo R.M."/>
            <person name="Li J."/>
            <person name="Roos S."/>
            <person name="Gaenzle M.G."/>
            <person name="Walter J."/>
        </authorList>
    </citation>
    <scope>NUCLEOTIDE SEQUENCE [LARGE SCALE GENOMIC DNA]</scope>
    <source>
        <strain evidence="2 3">WF-MA3-C</strain>
    </source>
</reference>
<feature type="transmembrane region" description="Helical" evidence="1">
    <location>
        <begin position="155"/>
        <end position="179"/>
    </location>
</feature>
<keyword evidence="1" id="KW-0472">Membrane</keyword>
<keyword evidence="1" id="KW-1133">Transmembrane helix</keyword>
<dbReference type="Pfam" id="PF22564">
    <property type="entry name" value="HAAS"/>
    <property type="match status" value="1"/>
</dbReference>
<comment type="caution">
    <text evidence="2">The sequence shown here is derived from an EMBL/GenBank/DDBJ whole genome shotgun (WGS) entry which is preliminary data.</text>
</comment>
<dbReference type="AlphaFoldDB" id="A0A7W3TZH9"/>
<accession>A0A7W3TZH9</accession>
<dbReference type="Proteomes" id="UP000518255">
    <property type="component" value="Unassembled WGS sequence"/>
</dbReference>
<organism evidence="2 3">
    <name type="scientific">Limosilactobacillus fastidiosus</name>
    <dbReference type="NCBI Taxonomy" id="2759855"/>
    <lineage>
        <taxon>Bacteria</taxon>
        <taxon>Bacillati</taxon>
        <taxon>Bacillota</taxon>
        <taxon>Bacilli</taxon>
        <taxon>Lactobacillales</taxon>
        <taxon>Lactobacillaceae</taxon>
        <taxon>Limosilactobacillus</taxon>
    </lineage>
</organism>
<feature type="transmembrane region" description="Helical" evidence="1">
    <location>
        <begin position="86"/>
        <end position="119"/>
    </location>
</feature>
<sequence length="211" mass="23297">MDARQKYIAELEKYLKPLTVTERTDALDFYNEYIEDAGYDDYKEITKELGTPRQLSHKILADYSIKANDKETQEGHVASTKSSWRVFWLIIIAIITSPITFALSLGALGILVAALAAVFGISVGILGTLLGLAFATGVLLYTGIGVIATAPMTGIFYSGAGIALLGLLLICIPIGYWVIRWLAQAIANLSKYIYQKLLQRRTNHHEKDVQN</sequence>
<protein>
    <submittedName>
        <fullName evidence="2">DUF1700 domain-containing protein</fullName>
    </submittedName>
</protein>
<feature type="transmembrane region" description="Helical" evidence="1">
    <location>
        <begin position="125"/>
        <end position="148"/>
    </location>
</feature>
<gene>
    <name evidence="2" type="ORF">H5R63_05100</name>
</gene>
<evidence type="ECO:0000256" key="1">
    <source>
        <dbReference type="SAM" id="Phobius"/>
    </source>
</evidence>
<evidence type="ECO:0000313" key="2">
    <source>
        <dbReference type="EMBL" id="MBB1086168.1"/>
    </source>
</evidence>
<dbReference type="RefSeq" id="WP_182581051.1">
    <property type="nucleotide sequence ID" value="NZ_JACIUY010000050.1"/>
</dbReference>
<keyword evidence="1" id="KW-0812">Transmembrane</keyword>
<proteinExistence type="predicted"/>
<dbReference type="EMBL" id="JACIUY010000050">
    <property type="protein sequence ID" value="MBB1086168.1"/>
    <property type="molecule type" value="Genomic_DNA"/>
</dbReference>
<name>A0A7W3TZH9_9LACO</name>